<dbReference type="GO" id="GO:0033550">
    <property type="term" value="F:MAP kinase tyrosine phosphatase activity"/>
    <property type="evidence" value="ECO:0007669"/>
    <property type="project" value="TreeGrafter"/>
</dbReference>
<sequence length="200" mass="21586">MGKKDKAAKSSKTASAAGVCIIDDFLHLGPASAASDAAFLTSKAITHVISIGHDPPTKLDLRILADPTSITGRATALQYHRLRLVDSGSSLASLEACVDAACVLLEQIRAKKERVFVHCSAGISRSPTVVVAYLMRHWGKTLKEALFVVVDARPAVSPNPEFIVWLKEEEVRVRGGESTLPVDRLPAKQADRLTLLRPQQ</sequence>
<dbReference type="SMART" id="SM00195">
    <property type="entry name" value="DSPc"/>
    <property type="match status" value="1"/>
</dbReference>
<dbReference type="Proteomes" id="UP000193067">
    <property type="component" value="Unassembled WGS sequence"/>
</dbReference>
<dbReference type="PANTHER" id="PTHR10159:SF519">
    <property type="entry name" value="DUAL SPECIFICITY PROTEIN PHOSPHATASE MPK3"/>
    <property type="match status" value="1"/>
</dbReference>
<dbReference type="InterPro" id="IPR000387">
    <property type="entry name" value="Tyr_Pase_dom"/>
</dbReference>
<dbReference type="OrthoDB" id="10252009at2759"/>
<dbReference type="InterPro" id="IPR016130">
    <property type="entry name" value="Tyr_Pase_AS"/>
</dbReference>
<feature type="domain" description="Tyrosine specific protein phosphatases" evidence="6">
    <location>
        <begin position="95"/>
        <end position="164"/>
    </location>
</feature>
<dbReference type="PROSITE" id="PS50054">
    <property type="entry name" value="TYR_PHOSPHATASE_DUAL"/>
    <property type="match status" value="1"/>
</dbReference>
<evidence type="ECO:0000256" key="4">
    <source>
        <dbReference type="ARBA" id="ARBA00022912"/>
    </source>
</evidence>
<dbReference type="CDD" id="cd14498">
    <property type="entry name" value="DSP"/>
    <property type="match status" value="1"/>
</dbReference>
<feature type="domain" description="Tyrosine-protein phosphatase" evidence="5">
    <location>
        <begin position="18"/>
        <end position="175"/>
    </location>
</feature>
<dbReference type="Gene3D" id="3.90.190.10">
    <property type="entry name" value="Protein tyrosine phosphatase superfamily"/>
    <property type="match status" value="1"/>
</dbReference>
<dbReference type="PROSITE" id="PS00383">
    <property type="entry name" value="TYR_PHOSPHATASE_1"/>
    <property type="match status" value="1"/>
</dbReference>
<dbReference type="InterPro" id="IPR000340">
    <property type="entry name" value="Dual-sp_phosphatase_cat-dom"/>
</dbReference>
<keyword evidence="4" id="KW-0904">Protein phosphatase</keyword>
<reference evidence="7 8" key="1">
    <citation type="journal article" date="2015" name="Biotechnol. Biofuels">
        <title>Enhanced degradation of softwood versus hardwood by the white-rot fungus Pycnoporus coccineus.</title>
        <authorList>
            <person name="Couturier M."/>
            <person name="Navarro D."/>
            <person name="Chevret D."/>
            <person name="Henrissat B."/>
            <person name="Piumi F."/>
            <person name="Ruiz-Duenas F.J."/>
            <person name="Martinez A.T."/>
            <person name="Grigoriev I.V."/>
            <person name="Riley R."/>
            <person name="Lipzen A."/>
            <person name="Berrin J.G."/>
            <person name="Master E.R."/>
            <person name="Rosso M.N."/>
        </authorList>
    </citation>
    <scope>NUCLEOTIDE SEQUENCE [LARGE SCALE GENOMIC DNA]</scope>
    <source>
        <strain evidence="7 8">BRFM310</strain>
    </source>
</reference>
<protein>
    <recommendedName>
        <fullName evidence="2">protein-tyrosine-phosphatase</fullName>
        <ecNumber evidence="2">3.1.3.48</ecNumber>
    </recommendedName>
</protein>
<evidence type="ECO:0000256" key="1">
    <source>
        <dbReference type="ARBA" id="ARBA00008601"/>
    </source>
</evidence>
<dbReference type="GO" id="GO:0005737">
    <property type="term" value="C:cytoplasm"/>
    <property type="evidence" value="ECO:0007669"/>
    <property type="project" value="TreeGrafter"/>
</dbReference>
<dbReference type="GO" id="GO:0008330">
    <property type="term" value="F:protein tyrosine/threonine phosphatase activity"/>
    <property type="evidence" value="ECO:0007669"/>
    <property type="project" value="TreeGrafter"/>
</dbReference>
<evidence type="ECO:0000259" key="5">
    <source>
        <dbReference type="PROSITE" id="PS50054"/>
    </source>
</evidence>
<dbReference type="PANTHER" id="PTHR10159">
    <property type="entry name" value="DUAL SPECIFICITY PROTEIN PHOSPHATASE"/>
    <property type="match status" value="1"/>
</dbReference>
<dbReference type="InterPro" id="IPR029021">
    <property type="entry name" value="Prot-tyrosine_phosphatase-like"/>
</dbReference>
<dbReference type="EMBL" id="KZ084155">
    <property type="protein sequence ID" value="OSC97219.1"/>
    <property type="molecule type" value="Genomic_DNA"/>
</dbReference>
<dbReference type="PROSITE" id="PS50056">
    <property type="entry name" value="TYR_PHOSPHATASE_2"/>
    <property type="match status" value="1"/>
</dbReference>
<organism evidence="7 8">
    <name type="scientific">Trametes coccinea (strain BRFM310)</name>
    <name type="common">Pycnoporus coccineus</name>
    <dbReference type="NCBI Taxonomy" id="1353009"/>
    <lineage>
        <taxon>Eukaryota</taxon>
        <taxon>Fungi</taxon>
        <taxon>Dikarya</taxon>
        <taxon>Basidiomycota</taxon>
        <taxon>Agaricomycotina</taxon>
        <taxon>Agaricomycetes</taxon>
        <taxon>Polyporales</taxon>
        <taxon>Polyporaceae</taxon>
        <taxon>Trametes</taxon>
    </lineage>
</organism>
<dbReference type="STRING" id="1353009.A0A1Y2I7W0"/>
<evidence type="ECO:0000313" key="7">
    <source>
        <dbReference type="EMBL" id="OSC97219.1"/>
    </source>
</evidence>
<keyword evidence="3" id="KW-0378">Hydrolase</keyword>
<evidence type="ECO:0000313" key="8">
    <source>
        <dbReference type="Proteomes" id="UP000193067"/>
    </source>
</evidence>
<evidence type="ECO:0000256" key="3">
    <source>
        <dbReference type="ARBA" id="ARBA00022801"/>
    </source>
</evidence>
<dbReference type="Pfam" id="PF00782">
    <property type="entry name" value="DSPc"/>
    <property type="match status" value="1"/>
</dbReference>
<dbReference type="GO" id="GO:0017017">
    <property type="term" value="F:MAP kinase tyrosine/serine/threonine phosphatase activity"/>
    <property type="evidence" value="ECO:0007669"/>
    <property type="project" value="TreeGrafter"/>
</dbReference>
<keyword evidence="8" id="KW-1185">Reference proteome</keyword>
<dbReference type="GO" id="GO:0043409">
    <property type="term" value="P:negative regulation of MAPK cascade"/>
    <property type="evidence" value="ECO:0007669"/>
    <property type="project" value="TreeGrafter"/>
</dbReference>
<name>A0A1Y2I7W0_TRAC3</name>
<dbReference type="AlphaFoldDB" id="A0A1Y2I7W0"/>
<comment type="similarity">
    <text evidence="1">Belongs to the protein-tyrosine phosphatase family. Non-receptor class dual specificity subfamily.</text>
</comment>
<gene>
    <name evidence="7" type="ORF">PYCCODRAFT_1419881</name>
</gene>
<evidence type="ECO:0000256" key="2">
    <source>
        <dbReference type="ARBA" id="ARBA00013064"/>
    </source>
</evidence>
<dbReference type="EC" id="3.1.3.48" evidence="2"/>
<dbReference type="SUPFAM" id="SSF52799">
    <property type="entry name" value="(Phosphotyrosine protein) phosphatases II"/>
    <property type="match status" value="1"/>
</dbReference>
<proteinExistence type="inferred from homology"/>
<evidence type="ECO:0000259" key="6">
    <source>
        <dbReference type="PROSITE" id="PS50056"/>
    </source>
</evidence>
<accession>A0A1Y2I7W0</accession>
<dbReference type="InterPro" id="IPR020422">
    <property type="entry name" value="TYR_PHOSPHATASE_DUAL_dom"/>
</dbReference>